<comment type="caution">
    <text evidence="5">The sequence shown here is derived from an EMBL/GenBank/DDBJ whole genome shotgun (WGS) entry which is preliminary data.</text>
</comment>
<dbReference type="InterPro" id="IPR039135">
    <property type="entry name" value="NAT9-like"/>
</dbReference>
<dbReference type="PANTHER" id="PTHR13256:SF16">
    <property type="entry name" value="ALPHA_BETA-TUBULIN-N-ACETYLTRANSFERASE 9"/>
    <property type="match status" value="1"/>
</dbReference>
<dbReference type="GO" id="GO:0008080">
    <property type="term" value="F:N-acetyltransferase activity"/>
    <property type="evidence" value="ECO:0007669"/>
    <property type="project" value="InterPro"/>
</dbReference>
<dbReference type="InterPro" id="IPR000182">
    <property type="entry name" value="GNAT_dom"/>
</dbReference>
<evidence type="ECO:0000256" key="1">
    <source>
        <dbReference type="ARBA" id="ARBA00009342"/>
    </source>
</evidence>
<gene>
    <name evidence="5" type="ORF">EJ04DRAFT_579883</name>
</gene>
<dbReference type="Pfam" id="PF13302">
    <property type="entry name" value="Acetyltransf_3"/>
    <property type="match status" value="1"/>
</dbReference>
<evidence type="ECO:0000313" key="5">
    <source>
        <dbReference type="EMBL" id="KAF2730413.1"/>
    </source>
</evidence>
<keyword evidence="2" id="KW-0808">Transferase</keyword>
<evidence type="ECO:0000313" key="6">
    <source>
        <dbReference type="Proteomes" id="UP000799444"/>
    </source>
</evidence>
<dbReference type="Proteomes" id="UP000799444">
    <property type="component" value="Unassembled WGS sequence"/>
</dbReference>
<dbReference type="InterPro" id="IPR016181">
    <property type="entry name" value="Acyl_CoA_acyltransferase"/>
</dbReference>
<evidence type="ECO:0000256" key="2">
    <source>
        <dbReference type="ARBA" id="ARBA00022679"/>
    </source>
</evidence>
<proteinExistence type="inferred from homology"/>
<protein>
    <recommendedName>
        <fullName evidence="4">N-acetyltransferase domain-containing protein</fullName>
    </recommendedName>
</protein>
<dbReference type="PROSITE" id="PS51186">
    <property type="entry name" value="GNAT"/>
    <property type="match status" value="1"/>
</dbReference>
<keyword evidence="6" id="KW-1185">Reference proteome</keyword>
<name>A0A9P4QN14_9PLEO</name>
<dbReference type="OrthoDB" id="5043642at2759"/>
<organism evidence="5 6">
    <name type="scientific">Polyplosphaeria fusca</name>
    <dbReference type="NCBI Taxonomy" id="682080"/>
    <lineage>
        <taxon>Eukaryota</taxon>
        <taxon>Fungi</taxon>
        <taxon>Dikarya</taxon>
        <taxon>Ascomycota</taxon>
        <taxon>Pezizomycotina</taxon>
        <taxon>Dothideomycetes</taxon>
        <taxon>Pleosporomycetidae</taxon>
        <taxon>Pleosporales</taxon>
        <taxon>Tetraplosphaeriaceae</taxon>
        <taxon>Polyplosphaeria</taxon>
    </lineage>
</organism>
<feature type="domain" description="N-acetyltransferase" evidence="4">
    <location>
        <begin position="14"/>
        <end position="224"/>
    </location>
</feature>
<evidence type="ECO:0000259" key="4">
    <source>
        <dbReference type="PROSITE" id="PS51186"/>
    </source>
</evidence>
<dbReference type="SUPFAM" id="SSF55729">
    <property type="entry name" value="Acyl-CoA N-acyltransferases (Nat)"/>
    <property type="match status" value="1"/>
</dbReference>
<evidence type="ECO:0000256" key="3">
    <source>
        <dbReference type="ARBA" id="ARBA00023315"/>
    </source>
</evidence>
<reference evidence="5" key="1">
    <citation type="journal article" date="2020" name="Stud. Mycol.">
        <title>101 Dothideomycetes genomes: a test case for predicting lifestyles and emergence of pathogens.</title>
        <authorList>
            <person name="Haridas S."/>
            <person name="Albert R."/>
            <person name="Binder M."/>
            <person name="Bloem J."/>
            <person name="Labutti K."/>
            <person name="Salamov A."/>
            <person name="Andreopoulos B."/>
            <person name="Baker S."/>
            <person name="Barry K."/>
            <person name="Bills G."/>
            <person name="Bluhm B."/>
            <person name="Cannon C."/>
            <person name="Castanera R."/>
            <person name="Culley D."/>
            <person name="Daum C."/>
            <person name="Ezra D."/>
            <person name="Gonzalez J."/>
            <person name="Henrissat B."/>
            <person name="Kuo A."/>
            <person name="Liang C."/>
            <person name="Lipzen A."/>
            <person name="Lutzoni F."/>
            <person name="Magnuson J."/>
            <person name="Mondo S."/>
            <person name="Nolan M."/>
            <person name="Ohm R."/>
            <person name="Pangilinan J."/>
            <person name="Park H.-J."/>
            <person name="Ramirez L."/>
            <person name="Alfaro M."/>
            <person name="Sun H."/>
            <person name="Tritt A."/>
            <person name="Yoshinaga Y."/>
            <person name="Zwiers L.-H."/>
            <person name="Turgeon B."/>
            <person name="Goodwin S."/>
            <person name="Spatafora J."/>
            <person name="Crous P."/>
            <person name="Grigoriev I."/>
        </authorList>
    </citation>
    <scope>NUCLEOTIDE SEQUENCE</scope>
    <source>
        <strain evidence="5">CBS 125425</strain>
    </source>
</reference>
<dbReference type="EMBL" id="ML996218">
    <property type="protein sequence ID" value="KAF2730413.1"/>
    <property type="molecule type" value="Genomic_DNA"/>
</dbReference>
<dbReference type="Gene3D" id="3.40.630.30">
    <property type="match status" value="1"/>
</dbReference>
<accession>A0A9P4QN14</accession>
<dbReference type="AlphaFoldDB" id="A0A9P4QN14"/>
<keyword evidence="3" id="KW-0012">Acyltransferase</keyword>
<comment type="similarity">
    <text evidence="1">Belongs to the acetyltransferase family. GNAT subfamily.</text>
</comment>
<dbReference type="PANTHER" id="PTHR13256">
    <property type="entry name" value="N-ACETYLTRANSFERASE 9"/>
    <property type="match status" value="1"/>
</dbReference>
<sequence length="243" mass="27265">MKLNEHQAILTPKILLVPYCEHHVPTYHEWMQDEDLQQATASEPLSLPEEYAMQQSWRNDADKLTFIVCEPSPSIAAAVKQRQQDHRLKPGEADSRSTMIGDVNLFLTPSDDDDHEDQASQDPKARSVVGEIEIMIASKQHQGKGLGKAILLTLLWYVVASLSPIMSEYDAVHGGDDKVKSTLKYLRVKIGAENNRSIRLFESVGFVKVSETPNYFGEMELRREVKGRGVEEGEADAVLVQYG</sequence>